<name>A0A397F9S3_APHAT</name>
<evidence type="ECO:0000313" key="2">
    <source>
        <dbReference type="EMBL" id="RHZ39518.1"/>
    </source>
</evidence>
<dbReference type="Proteomes" id="UP000266196">
    <property type="component" value="Unassembled WGS sequence"/>
</dbReference>
<gene>
    <name evidence="2" type="ORF">DYB26_015966</name>
    <name evidence="1" type="ORF">DYB31_012497</name>
</gene>
<dbReference type="AlphaFoldDB" id="A0A397F9S3"/>
<protein>
    <submittedName>
        <fullName evidence="1">Uncharacterized protein</fullName>
    </submittedName>
</protein>
<proteinExistence type="predicted"/>
<evidence type="ECO:0000313" key="3">
    <source>
        <dbReference type="Proteomes" id="UP000266196"/>
    </source>
</evidence>
<dbReference type="EMBL" id="QUTF01007552">
    <property type="protein sequence ID" value="RHZ39518.1"/>
    <property type="molecule type" value="Genomic_DNA"/>
</dbReference>
<dbReference type="EMBL" id="QUTE01010092">
    <property type="protein sequence ID" value="RHZ15397.1"/>
    <property type="molecule type" value="Genomic_DNA"/>
</dbReference>
<evidence type="ECO:0000313" key="4">
    <source>
        <dbReference type="Proteomes" id="UP000286510"/>
    </source>
</evidence>
<accession>A0A397F9S3</accession>
<reference evidence="3 4" key="1">
    <citation type="submission" date="2018-08" db="EMBL/GenBank/DDBJ databases">
        <title>Aphanomyces genome sequencing and annotation.</title>
        <authorList>
            <person name="Minardi D."/>
            <person name="Oidtmann B."/>
            <person name="Van Der Giezen M."/>
            <person name="Studholme D.J."/>
        </authorList>
    </citation>
    <scope>NUCLEOTIDE SEQUENCE [LARGE SCALE GENOMIC DNA]</scope>
    <source>
        <strain evidence="1 3">197901</strain>
        <strain evidence="2 4">FDL457</strain>
    </source>
</reference>
<dbReference type="Proteomes" id="UP000286510">
    <property type="component" value="Unassembled WGS sequence"/>
</dbReference>
<comment type="caution">
    <text evidence="1">The sequence shown here is derived from an EMBL/GenBank/DDBJ whole genome shotgun (WGS) entry which is preliminary data.</text>
</comment>
<sequence>MSRSNAWHSATLVADPSARNLGKEWLTQQMYHNMHEPFALFPVVSYDEDFYQFDFQASDEHGDHFTCMDRISPTHILLRLVSHVSHLFRPATGFVSVDEFAALRGIDVTGIEDGQKDEYVRREMIRREHASFLPWRQRFMDLMHQSATN</sequence>
<organism evidence="1 3">
    <name type="scientific">Aphanomyces astaci</name>
    <name type="common">Crayfish plague agent</name>
    <dbReference type="NCBI Taxonomy" id="112090"/>
    <lineage>
        <taxon>Eukaryota</taxon>
        <taxon>Sar</taxon>
        <taxon>Stramenopiles</taxon>
        <taxon>Oomycota</taxon>
        <taxon>Saprolegniomycetes</taxon>
        <taxon>Saprolegniales</taxon>
        <taxon>Verrucalvaceae</taxon>
        <taxon>Aphanomyces</taxon>
    </lineage>
</organism>
<evidence type="ECO:0000313" key="1">
    <source>
        <dbReference type="EMBL" id="RHZ15397.1"/>
    </source>
</evidence>